<keyword evidence="3" id="KW-1185">Reference proteome</keyword>
<dbReference type="Gene3D" id="2.60.40.1930">
    <property type="match status" value="1"/>
</dbReference>
<keyword evidence="1" id="KW-0732">Signal</keyword>
<gene>
    <name evidence="2" type="ORF">SAMN04489864_101227</name>
</gene>
<feature type="chain" id="PRO_5011549560" evidence="1">
    <location>
        <begin position="24"/>
        <end position="933"/>
    </location>
</feature>
<name>A0A1I2T6G8_9SPHI</name>
<protein>
    <submittedName>
        <fullName evidence="2">MG2 domain-containing protein</fullName>
    </submittedName>
</protein>
<evidence type="ECO:0000313" key="2">
    <source>
        <dbReference type="EMBL" id="SFG60523.1"/>
    </source>
</evidence>
<evidence type="ECO:0000256" key="1">
    <source>
        <dbReference type="SAM" id="SignalP"/>
    </source>
</evidence>
<reference evidence="2 3" key="1">
    <citation type="submission" date="2016-10" db="EMBL/GenBank/DDBJ databases">
        <authorList>
            <person name="de Groot N.N."/>
        </authorList>
    </citation>
    <scope>NUCLEOTIDE SEQUENCE [LARGE SCALE GENOMIC DNA]</scope>
    <source>
        <strain evidence="2 3">DSM 18684</strain>
    </source>
</reference>
<proteinExistence type="predicted"/>
<sequence length="933" mass="105271">MRFTCISIAYCVLIILATLTGNAQTNPLVQKIESYHKNFPKENLYLILDKPYYNTGDTLWFKSVLLNANHSASTRTDKIYVELFNDAGKFMETRVISLNNGLGYGDFALKNTLPEGTYTIRAYSNWQQNFGTDYFFQKSFYVGNINASTWLLDSYQKLNTNTARKNLDLKIRITNVKNEAAGLHDVEVYLMNDQKRIMRADLQTSLTGVIETQIPLGEEKISGNYSFYIIDKKDQKKRAMLPILLQDIDEIDLQFMPEGGHLVNGIYGRVGFKAIGADGKGRDIKLKVVDTKNEVVAEASTLHKGMGSFYLLPKTGEKYTALYAINGIEKKQDLPISNEEGTAIRIDHLSKPDSLLIYIKASESNRKDEHYHLVAQAAEENIMTLSFSLKSGFTNLKIAKAKFPEGIIHFTLFSPEQLPLNERRVFINYKHKINLNLKTAQESYNPRDSISFDILATKEDGSPLSGTFAVSITDDEQIKQEANEENIGSYFLLQASLKGNIEDPGWYFANDEPLNWLALDHLLLTQAWVGYDWDDVLKPVKTPEFKAEKDNLITGKVTGLFNKPAANINLTLLSMGKSFFVTDTISNGEGRFVFRDLPLIDSAAYTIKLKNAKGKTAAATIAVDEFKAANDKLTINPVKPWYVNADSTMLNFFKSVEKQRKLIDSTRIKPAGNQLKEVVILGNQREKEFVEKTAWDAKFFKKITEDELKQMRRKTLLDLLKEKIPNFTSGSFYADGCFGESARPKRHDFSNFLFGSSLISHVMIDKINTHVLNGKEDNYQENTNNISITANDPDIFATNSFIFSALSAEDIVDITIYKGCNNYFLDITTRSGKGPWIAPAKGVYVYKPLPLYVPREFYSPKYGVNHNSTIPDLRSTIFWDANVVTDENGKAKLSFYAADLPGSYTIKVEGTDLMGRFGYQKSKVIIVDKGEPK</sequence>
<evidence type="ECO:0000313" key="3">
    <source>
        <dbReference type="Proteomes" id="UP000199666"/>
    </source>
</evidence>
<dbReference type="STRING" id="414048.SAMN04489864_101227"/>
<feature type="signal peptide" evidence="1">
    <location>
        <begin position="1"/>
        <end position="23"/>
    </location>
</feature>
<dbReference type="AlphaFoldDB" id="A0A1I2T6G8"/>
<dbReference type="Proteomes" id="UP000199666">
    <property type="component" value="Unassembled WGS sequence"/>
</dbReference>
<organism evidence="2 3">
    <name type="scientific">Pedobacter insulae</name>
    <dbReference type="NCBI Taxonomy" id="414048"/>
    <lineage>
        <taxon>Bacteria</taxon>
        <taxon>Pseudomonadati</taxon>
        <taxon>Bacteroidota</taxon>
        <taxon>Sphingobacteriia</taxon>
        <taxon>Sphingobacteriales</taxon>
        <taxon>Sphingobacteriaceae</taxon>
        <taxon>Pedobacter</taxon>
    </lineage>
</organism>
<accession>A0A1I2T6G8</accession>
<dbReference type="EMBL" id="FOPP01000001">
    <property type="protein sequence ID" value="SFG60523.1"/>
    <property type="molecule type" value="Genomic_DNA"/>
</dbReference>